<keyword evidence="3" id="KW-1185">Reference proteome</keyword>
<accession>A0A0C3C545</accession>
<organism evidence="2 3">
    <name type="scientific">Hebeloma cylindrosporum</name>
    <dbReference type="NCBI Taxonomy" id="76867"/>
    <lineage>
        <taxon>Eukaryota</taxon>
        <taxon>Fungi</taxon>
        <taxon>Dikarya</taxon>
        <taxon>Basidiomycota</taxon>
        <taxon>Agaricomycotina</taxon>
        <taxon>Agaricomycetes</taxon>
        <taxon>Agaricomycetidae</taxon>
        <taxon>Agaricales</taxon>
        <taxon>Agaricineae</taxon>
        <taxon>Hymenogastraceae</taxon>
        <taxon>Hebeloma</taxon>
    </lineage>
</organism>
<protein>
    <recommendedName>
        <fullName evidence="4">Protein kinase domain-containing protein</fullName>
    </recommendedName>
</protein>
<reference evidence="3" key="2">
    <citation type="submission" date="2015-01" db="EMBL/GenBank/DDBJ databases">
        <title>Evolutionary Origins and Diversification of the Mycorrhizal Mutualists.</title>
        <authorList>
            <consortium name="DOE Joint Genome Institute"/>
            <consortium name="Mycorrhizal Genomics Consortium"/>
            <person name="Kohler A."/>
            <person name="Kuo A."/>
            <person name="Nagy L.G."/>
            <person name="Floudas D."/>
            <person name="Copeland A."/>
            <person name="Barry K.W."/>
            <person name="Cichocki N."/>
            <person name="Veneault-Fourrey C."/>
            <person name="LaButti K."/>
            <person name="Lindquist E.A."/>
            <person name="Lipzen A."/>
            <person name="Lundell T."/>
            <person name="Morin E."/>
            <person name="Murat C."/>
            <person name="Riley R."/>
            <person name="Ohm R."/>
            <person name="Sun H."/>
            <person name="Tunlid A."/>
            <person name="Henrissat B."/>
            <person name="Grigoriev I.V."/>
            <person name="Hibbett D.S."/>
            <person name="Martin F."/>
        </authorList>
    </citation>
    <scope>NUCLEOTIDE SEQUENCE [LARGE SCALE GENOMIC DNA]</scope>
    <source>
        <strain evidence="3">h7</strain>
    </source>
</reference>
<dbReference type="EMBL" id="KN831774">
    <property type="protein sequence ID" value="KIM43985.1"/>
    <property type="molecule type" value="Genomic_DNA"/>
</dbReference>
<evidence type="ECO:0000313" key="2">
    <source>
        <dbReference type="EMBL" id="KIM43985.1"/>
    </source>
</evidence>
<feature type="compositionally biased region" description="Basic and acidic residues" evidence="1">
    <location>
        <begin position="56"/>
        <end position="68"/>
    </location>
</feature>
<evidence type="ECO:0000256" key="1">
    <source>
        <dbReference type="SAM" id="MobiDB-lite"/>
    </source>
</evidence>
<dbReference type="AlphaFoldDB" id="A0A0C3C545"/>
<evidence type="ECO:0000313" key="3">
    <source>
        <dbReference type="Proteomes" id="UP000053424"/>
    </source>
</evidence>
<dbReference type="Proteomes" id="UP000053424">
    <property type="component" value="Unassembled WGS sequence"/>
</dbReference>
<evidence type="ECO:0008006" key="4">
    <source>
        <dbReference type="Google" id="ProtNLM"/>
    </source>
</evidence>
<sequence>MHGRVSISVQAGEPYDTSTVNDDRNDPGDDSNFTATHGRVSIGVQAGEPYDTSTVSDDRNNPAELKDPNVGRYVSIGVDAGQPMEKRVPFSSYLQGASHITVNGGDFRTIYELPEEVERVPPPPRHSPKPISPSCQTLTGSIPLQWQESKNDKTPFYKLGRLQSTLRLVHKRKVSWPTEESNLSDLPPGEYLTTLLQPIADLFSQLHRPQVLKTPMECISVDFKFGESICGATFTAEDFNDESPPLVAPFIVSLPDKLFNTNGQVSSRVECILSKCLQYKPGVPFIIVTNFQDIAIFSPPTRRRPEAIYRKMLTTQPVLALRVISAAYLLDVLPRGVYINTPDPFPEIDPHIILPEGPPLDPNQHLLADEQIFATHHRHSDFDHATLVRDRARALQFFRWREQAQRRYPKVVAHANDTVTASTNEVGFILPPDVHPLYPFDASELPPDTTNHLTSIQRQSPLTRGGMGKILEQSKSFSLKIQNVLAEGTPRTMCIVYQCQITSIDDTPMSSPSLCLKLFDDRFQHLPSPDEYDEMDVPRLFDTFLIAEMYALNEALAYEKLRPVQGTVIPWFYGAHQFTLPDGMVLYGILMEYIEGFDIAPEFAWTLSIERQIDMIRSCRHAARVLDVADISQRDWHSGQILLHTNLKSKLDHAVLIDFASTTQTWEPDVLNMIENYFGILRILLDGKGNGFDTGIVWKRFGEPDDWDPVHAVVQGKNVQARDMFPYIT</sequence>
<name>A0A0C3C545_HEBCY</name>
<feature type="region of interest" description="Disordered" evidence="1">
    <location>
        <begin position="1"/>
        <end position="68"/>
    </location>
</feature>
<reference evidence="2 3" key="1">
    <citation type="submission" date="2014-04" db="EMBL/GenBank/DDBJ databases">
        <authorList>
            <consortium name="DOE Joint Genome Institute"/>
            <person name="Kuo A."/>
            <person name="Gay G."/>
            <person name="Dore J."/>
            <person name="Kohler A."/>
            <person name="Nagy L.G."/>
            <person name="Floudas D."/>
            <person name="Copeland A."/>
            <person name="Barry K.W."/>
            <person name="Cichocki N."/>
            <person name="Veneault-Fourrey C."/>
            <person name="LaButti K."/>
            <person name="Lindquist E.A."/>
            <person name="Lipzen A."/>
            <person name="Lundell T."/>
            <person name="Morin E."/>
            <person name="Murat C."/>
            <person name="Sun H."/>
            <person name="Tunlid A."/>
            <person name="Henrissat B."/>
            <person name="Grigoriev I.V."/>
            <person name="Hibbett D.S."/>
            <person name="Martin F."/>
            <person name="Nordberg H.P."/>
            <person name="Cantor M.N."/>
            <person name="Hua S.X."/>
        </authorList>
    </citation>
    <scope>NUCLEOTIDE SEQUENCE [LARGE SCALE GENOMIC DNA]</scope>
    <source>
        <strain evidence="3">h7</strain>
    </source>
</reference>
<gene>
    <name evidence="2" type="ORF">M413DRAFT_433218</name>
</gene>
<proteinExistence type="predicted"/>
<dbReference type="HOGENOM" id="CLU_022888_1_0_1"/>
<dbReference type="OrthoDB" id="3138711at2759"/>